<dbReference type="Proteomes" id="UP000308197">
    <property type="component" value="Unassembled WGS sequence"/>
</dbReference>
<dbReference type="AlphaFoldDB" id="A0A5C3NQ96"/>
<keyword evidence="2" id="KW-1185">Reference proteome</keyword>
<reference evidence="1 2" key="1">
    <citation type="journal article" date="2019" name="Nat. Ecol. Evol.">
        <title>Megaphylogeny resolves global patterns of mushroom evolution.</title>
        <authorList>
            <person name="Varga T."/>
            <person name="Krizsan K."/>
            <person name="Foldi C."/>
            <person name="Dima B."/>
            <person name="Sanchez-Garcia M."/>
            <person name="Sanchez-Ramirez S."/>
            <person name="Szollosi G.J."/>
            <person name="Szarkandi J.G."/>
            <person name="Papp V."/>
            <person name="Albert L."/>
            <person name="Andreopoulos W."/>
            <person name="Angelini C."/>
            <person name="Antonin V."/>
            <person name="Barry K.W."/>
            <person name="Bougher N.L."/>
            <person name="Buchanan P."/>
            <person name="Buyck B."/>
            <person name="Bense V."/>
            <person name="Catcheside P."/>
            <person name="Chovatia M."/>
            <person name="Cooper J."/>
            <person name="Damon W."/>
            <person name="Desjardin D."/>
            <person name="Finy P."/>
            <person name="Geml J."/>
            <person name="Haridas S."/>
            <person name="Hughes K."/>
            <person name="Justo A."/>
            <person name="Karasinski D."/>
            <person name="Kautmanova I."/>
            <person name="Kiss B."/>
            <person name="Kocsube S."/>
            <person name="Kotiranta H."/>
            <person name="LaButti K.M."/>
            <person name="Lechner B.E."/>
            <person name="Liimatainen K."/>
            <person name="Lipzen A."/>
            <person name="Lukacs Z."/>
            <person name="Mihaltcheva S."/>
            <person name="Morgado L.N."/>
            <person name="Niskanen T."/>
            <person name="Noordeloos M.E."/>
            <person name="Ohm R.A."/>
            <person name="Ortiz-Santana B."/>
            <person name="Ovrebo C."/>
            <person name="Racz N."/>
            <person name="Riley R."/>
            <person name="Savchenko A."/>
            <person name="Shiryaev A."/>
            <person name="Soop K."/>
            <person name="Spirin V."/>
            <person name="Szebenyi C."/>
            <person name="Tomsovsky M."/>
            <person name="Tulloss R.E."/>
            <person name="Uehling J."/>
            <person name="Grigoriev I.V."/>
            <person name="Vagvolgyi C."/>
            <person name="Papp T."/>
            <person name="Martin F.M."/>
            <person name="Miettinen O."/>
            <person name="Hibbett D.S."/>
            <person name="Nagy L.G."/>
        </authorList>
    </citation>
    <scope>NUCLEOTIDE SEQUENCE [LARGE SCALE GENOMIC DNA]</scope>
    <source>
        <strain evidence="1 2">HHB13444</strain>
    </source>
</reference>
<dbReference type="EMBL" id="ML212001">
    <property type="protein sequence ID" value="TFK79544.1"/>
    <property type="molecule type" value="Genomic_DNA"/>
</dbReference>
<organism evidence="1 2">
    <name type="scientific">Polyporus arcularius HHB13444</name>
    <dbReference type="NCBI Taxonomy" id="1314778"/>
    <lineage>
        <taxon>Eukaryota</taxon>
        <taxon>Fungi</taxon>
        <taxon>Dikarya</taxon>
        <taxon>Basidiomycota</taxon>
        <taxon>Agaricomycotina</taxon>
        <taxon>Agaricomycetes</taxon>
        <taxon>Polyporales</taxon>
        <taxon>Polyporaceae</taxon>
        <taxon>Polyporus</taxon>
    </lineage>
</organism>
<dbReference type="InParanoid" id="A0A5C3NQ96"/>
<name>A0A5C3NQ96_9APHY</name>
<gene>
    <name evidence="1" type="ORF">K466DRAFT_656871</name>
</gene>
<sequence>MSFDLVLLSPCCSPSHIFSQLQFTVMFFSSSYSPQSVLCYSLLYHTGLPRPVAYSVSNCHFSLKAPSRRVIPCTGIQTLAIIYTRTSCRTRLRPDQWQVHRDLLGHDGVLMTSRKLGWMPRCIYYCLRHLLHPDLQSSVNTQWKELERTQTR</sequence>
<proteinExistence type="predicted"/>
<accession>A0A5C3NQ96</accession>
<evidence type="ECO:0000313" key="1">
    <source>
        <dbReference type="EMBL" id="TFK79544.1"/>
    </source>
</evidence>
<protein>
    <submittedName>
        <fullName evidence="1">Uncharacterized protein</fullName>
    </submittedName>
</protein>
<evidence type="ECO:0000313" key="2">
    <source>
        <dbReference type="Proteomes" id="UP000308197"/>
    </source>
</evidence>